<name>A0ABQ5DC61_9ASTR</name>
<sequence>MMMSNGGQLIRKEDNGRVFGSGHGESRQRANISFVNLWSLFYGDCNLSLMDVFSYWTDHRVSNYICEELICEIFERLPAKPLIRSRSLSKSWYSHIASSDFIRRHKLRHANKAPKVLIRHVTYGDKVIQDQVINQDISHRCLCHLACTRFLLKTGGRIAIQELNDDIYTLHSEDQLLMYPECVNMSVPAVKFPVGKGNIAGSCNGIICLLNNGKGISLWNPSIRRILTLPDNPFVRTSFETIVTVGFGFDPIIDNYKIVKVSIENLPYTTHNFFVYSMKTETWCAIASPSTTFHDVVSRSCFVNGILHWLVSCDPDDRGVTCYILTFDLSTHVFGMISVPDHLGYLTELTVINSSLAVVSSADDDSYWTGPSLNF</sequence>
<dbReference type="InterPro" id="IPR001810">
    <property type="entry name" value="F-box_dom"/>
</dbReference>
<reference evidence="2" key="1">
    <citation type="journal article" date="2022" name="Int. J. Mol. Sci.">
        <title>Draft Genome of Tanacetum Coccineum: Genomic Comparison of Closely Related Tanacetum-Family Plants.</title>
        <authorList>
            <person name="Yamashiro T."/>
            <person name="Shiraishi A."/>
            <person name="Nakayama K."/>
            <person name="Satake H."/>
        </authorList>
    </citation>
    <scope>NUCLEOTIDE SEQUENCE</scope>
</reference>
<protein>
    <submittedName>
        <fullName evidence="2">F-box/kelch-repeat protein-like protein</fullName>
    </submittedName>
</protein>
<dbReference type="NCBIfam" id="TIGR01640">
    <property type="entry name" value="F_box_assoc_1"/>
    <property type="match status" value="1"/>
</dbReference>
<proteinExistence type="predicted"/>
<dbReference type="Pfam" id="PF00646">
    <property type="entry name" value="F-box"/>
    <property type="match status" value="1"/>
</dbReference>
<comment type="caution">
    <text evidence="2">The sequence shown here is derived from an EMBL/GenBank/DDBJ whole genome shotgun (WGS) entry which is preliminary data.</text>
</comment>
<evidence type="ECO:0000313" key="3">
    <source>
        <dbReference type="Proteomes" id="UP001151760"/>
    </source>
</evidence>
<evidence type="ECO:0000259" key="1">
    <source>
        <dbReference type="SMART" id="SM00256"/>
    </source>
</evidence>
<dbReference type="Pfam" id="PF08268">
    <property type="entry name" value="FBA_3"/>
    <property type="match status" value="1"/>
</dbReference>
<keyword evidence="3" id="KW-1185">Reference proteome</keyword>
<reference evidence="2" key="2">
    <citation type="submission" date="2022-01" db="EMBL/GenBank/DDBJ databases">
        <authorList>
            <person name="Yamashiro T."/>
            <person name="Shiraishi A."/>
            <person name="Satake H."/>
            <person name="Nakayama K."/>
        </authorList>
    </citation>
    <scope>NUCLEOTIDE SEQUENCE</scope>
</reference>
<dbReference type="PANTHER" id="PTHR31672:SF6">
    <property type="entry name" value="F-BOX DOMAIN-CONTAINING PROTEIN"/>
    <property type="match status" value="1"/>
</dbReference>
<accession>A0ABQ5DC61</accession>
<organism evidence="2 3">
    <name type="scientific">Tanacetum coccineum</name>
    <dbReference type="NCBI Taxonomy" id="301880"/>
    <lineage>
        <taxon>Eukaryota</taxon>
        <taxon>Viridiplantae</taxon>
        <taxon>Streptophyta</taxon>
        <taxon>Embryophyta</taxon>
        <taxon>Tracheophyta</taxon>
        <taxon>Spermatophyta</taxon>
        <taxon>Magnoliopsida</taxon>
        <taxon>eudicotyledons</taxon>
        <taxon>Gunneridae</taxon>
        <taxon>Pentapetalae</taxon>
        <taxon>asterids</taxon>
        <taxon>campanulids</taxon>
        <taxon>Asterales</taxon>
        <taxon>Asteraceae</taxon>
        <taxon>Asteroideae</taxon>
        <taxon>Anthemideae</taxon>
        <taxon>Anthemidinae</taxon>
        <taxon>Tanacetum</taxon>
    </lineage>
</organism>
<dbReference type="InterPro" id="IPR017451">
    <property type="entry name" value="F-box-assoc_interact_dom"/>
</dbReference>
<evidence type="ECO:0000313" key="2">
    <source>
        <dbReference type="EMBL" id="GJT35821.1"/>
    </source>
</evidence>
<dbReference type="InterPro" id="IPR050796">
    <property type="entry name" value="SCF_F-box_component"/>
</dbReference>
<dbReference type="SUPFAM" id="SSF81383">
    <property type="entry name" value="F-box domain"/>
    <property type="match status" value="1"/>
</dbReference>
<dbReference type="PANTHER" id="PTHR31672">
    <property type="entry name" value="BNACNNG10540D PROTEIN"/>
    <property type="match status" value="1"/>
</dbReference>
<feature type="domain" description="F-box" evidence="1">
    <location>
        <begin position="65"/>
        <end position="105"/>
    </location>
</feature>
<dbReference type="InterPro" id="IPR013187">
    <property type="entry name" value="F-box-assoc_dom_typ3"/>
</dbReference>
<dbReference type="EMBL" id="BQNB010015083">
    <property type="protein sequence ID" value="GJT35821.1"/>
    <property type="molecule type" value="Genomic_DNA"/>
</dbReference>
<gene>
    <name evidence="2" type="ORF">Tco_0926240</name>
</gene>
<dbReference type="InterPro" id="IPR036047">
    <property type="entry name" value="F-box-like_dom_sf"/>
</dbReference>
<dbReference type="Proteomes" id="UP001151760">
    <property type="component" value="Unassembled WGS sequence"/>
</dbReference>
<dbReference type="SMART" id="SM00256">
    <property type="entry name" value="FBOX"/>
    <property type="match status" value="1"/>
</dbReference>